<comment type="caution">
    <text evidence="1">The sequence shown here is derived from an EMBL/GenBank/DDBJ whole genome shotgun (WGS) entry which is preliminary data.</text>
</comment>
<dbReference type="EMBL" id="WJEE01000025">
    <property type="protein sequence ID" value="MRI67082.1"/>
    <property type="molecule type" value="Genomic_DNA"/>
</dbReference>
<dbReference type="SUPFAM" id="SSF48239">
    <property type="entry name" value="Terpenoid cyclases/Protein prenyltransferases"/>
    <property type="match status" value="1"/>
</dbReference>
<organism evidence="1 2">
    <name type="scientific">Gracilibacillus thailandensis</name>
    <dbReference type="NCBI Taxonomy" id="563735"/>
    <lineage>
        <taxon>Bacteria</taxon>
        <taxon>Bacillati</taxon>
        <taxon>Bacillota</taxon>
        <taxon>Bacilli</taxon>
        <taxon>Bacillales</taxon>
        <taxon>Bacillaceae</taxon>
        <taxon>Gracilibacillus</taxon>
    </lineage>
</organism>
<keyword evidence="2" id="KW-1185">Reference proteome</keyword>
<evidence type="ECO:0000313" key="1">
    <source>
        <dbReference type="EMBL" id="MRI67082.1"/>
    </source>
</evidence>
<dbReference type="InterPro" id="IPR008930">
    <property type="entry name" value="Terpenoid_cyclase/PrenylTrfase"/>
</dbReference>
<reference evidence="1 2" key="1">
    <citation type="submission" date="2019-10" db="EMBL/GenBank/DDBJ databases">
        <title>Gracilibacillus salitolerans sp. nov., a moderate halophile isolated from a saline soil in northwest China.</title>
        <authorList>
            <person name="Gan L."/>
        </authorList>
    </citation>
    <scope>NUCLEOTIDE SEQUENCE [LARGE SCALE GENOMIC DNA]</scope>
    <source>
        <strain evidence="1 2">TP2-8</strain>
    </source>
</reference>
<sequence length="574" mass="66021">MKAYKKLIKINDVITTTFLERQILESRSRYFGGIIDRHTGIPSPTHVGTGSVIASWVSAYVNPESRYYHDKLLKNRIDLALDYMLTMQHDDGTISPGYTNYHSPPDTGFVVAGFSQIYHLLEEDGSKMLASKLYLFLKRSMSAMLTGGCHTPNHRWVLTSALANLYHIFNDNRLVRRAEEWLNEGLDITKDGEWTERSNGIYNAVSDISLYHTAILLNKTELLDHVRNNLKMMVYLVHPNGEVVTEYSGRQDLDKHYDLSPYHLIYRLMAHHDHNPVFQAMADLAIETISEMGPVNNHILLGYLSFPFIQAENIEKAELPKVYEKVINGDYPIKENIKALESVGHENRIEHSSMHTSFGAPVVRYRNEDISATIMTKNPSFFSLRNGKAEILGIKMYTSFSPGLVEFDGLEQMKHGYRLTKVLDKGYTGPIPGQYLPQNSENKGIWYLLPHQYRNVTHNQSFEVTIDIEREGNDWTIRVLTDDRADVFVQIEFLFRLDDKLKGEGLKKIGDHSYFWEDNDLTLLSGSDKITFETGEYEHWQENIGSTKIHNLKQVKVNMISPINKRFRLFTSIM</sequence>
<dbReference type="Proteomes" id="UP000435187">
    <property type="component" value="Unassembled WGS sequence"/>
</dbReference>
<evidence type="ECO:0000313" key="2">
    <source>
        <dbReference type="Proteomes" id="UP000435187"/>
    </source>
</evidence>
<dbReference type="AlphaFoldDB" id="A0A6N7R0L3"/>
<dbReference type="RefSeq" id="WP_153835702.1">
    <property type="nucleotide sequence ID" value="NZ_JBHUMW010000091.1"/>
</dbReference>
<name>A0A6N7R0L3_9BACI</name>
<gene>
    <name evidence="1" type="ORF">GH885_12130</name>
</gene>
<accession>A0A6N7R0L3</accession>
<proteinExistence type="predicted"/>
<protein>
    <submittedName>
        <fullName evidence="1">Uncharacterized protein</fullName>
    </submittedName>
</protein>